<dbReference type="NCBIfam" id="TIGR00976">
    <property type="entry name" value="CocE_NonD"/>
    <property type="match status" value="1"/>
</dbReference>
<sequence length="571" mass="64614">MPAGIRIDFDVPMRMRDGTVLRADIYRPDAPGKYPAVLIRTPYGKDRAFSQLVHPVAFAREGYAVVVQDIRGRFASDGVWERHRMFEVEGPDGYDSVEWIAAEPWCDGNVATAGASYLATLQWITAMEAPPHLKAFAPCNGDIAPGIAPPPESGVVAFYAAANALPVTALDHIDRLEAAGQDVIELRRELERMMRDPDVVLRHLPFRGLPIFRFEPIRLMLEQRLELPTADAWRQRRRYDRVNVPGLHIGGWFDQMESAVFANCSRLKREAASEFARANQYLLIGPWDHGSPRSAIGEADFGPAAGDERLLRRFVLDFYDRFLRGRDVRIPAVRYFVMTANEWRTADSWPPPDVRPTDWYLHSRGRANTADGDGTLSREEPDDEPSDTYVYDPSDPVPTVGGRFWGMRGEVPGPRDQGRIERRNDVLCYTSAELPRDLEVTGPVVLRLFAATSAVDTDFAAKLTDVFPDGRSMLVAEGIQRARYRRRDLVPEPIEPHRVYEYDIHLGNTSYVFRKGHRIRLHVTSSNFPLYDRNMNTGRAVGEDAEGVPADQTVFHDRNHPSRLVLPVRKE</sequence>
<dbReference type="InterPro" id="IPR029058">
    <property type="entry name" value="AB_hydrolase_fold"/>
</dbReference>
<dbReference type="Proteomes" id="UP000243688">
    <property type="component" value="Unassembled WGS sequence"/>
</dbReference>
<dbReference type="PANTHER" id="PTHR43056">
    <property type="entry name" value="PEPTIDASE S9 PROLYL OLIGOPEPTIDASE"/>
    <property type="match status" value="1"/>
</dbReference>
<dbReference type="SUPFAM" id="SSF53474">
    <property type="entry name" value="alpha/beta-Hydrolases"/>
    <property type="match status" value="1"/>
</dbReference>
<evidence type="ECO:0000256" key="1">
    <source>
        <dbReference type="ARBA" id="ARBA00022801"/>
    </source>
</evidence>
<reference evidence="4 5" key="1">
    <citation type="submission" date="2016-12" db="EMBL/GenBank/DDBJ databases">
        <title>Candidatus Reconcilibacillus cellulovorans genome.</title>
        <authorList>
            <person name="Kolinko S."/>
            <person name="Wu Y.-W."/>
            <person name="Tachea F."/>
            <person name="Denzel E."/>
            <person name="Hiras J."/>
            <person name="Baecker N."/>
            <person name="Chan L.J."/>
            <person name="Eichorst S.A."/>
            <person name="Frey D."/>
            <person name="Adams P.D."/>
            <person name="Pray T."/>
            <person name="Tanjore D."/>
            <person name="Petzold C.J."/>
            <person name="Gladden J.M."/>
            <person name="Simmons B.A."/>
            <person name="Singer S.W."/>
        </authorList>
    </citation>
    <scope>NUCLEOTIDE SEQUENCE [LARGE SCALE GENOMIC DNA]</scope>
    <source>
        <strain evidence="4">JTherm</strain>
    </source>
</reference>
<dbReference type="GO" id="GO:0008239">
    <property type="term" value="F:dipeptidyl-peptidase activity"/>
    <property type="evidence" value="ECO:0007669"/>
    <property type="project" value="InterPro"/>
</dbReference>
<dbReference type="EMBL" id="MOXJ01000006">
    <property type="protein sequence ID" value="PDO10999.1"/>
    <property type="molecule type" value="Genomic_DNA"/>
</dbReference>
<dbReference type="SMART" id="SM00939">
    <property type="entry name" value="PepX_C"/>
    <property type="match status" value="1"/>
</dbReference>
<dbReference type="InterPro" id="IPR008979">
    <property type="entry name" value="Galactose-bd-like_sf"/>
</dbReference>
<feature type="domain" description="Xaa-Pro dipeptidyl-peptidase C-terminal" evidence="3">
    <location>
        <begin position="316"/>
        <end position="565"/>
    </location>
</feature>
<dbReference type="SUPFAM" id="SSF49785">
    <property type="entry name" value="Galactose-binding domain-like"/>
    <property type="match status" value="1"/>
</dbReference>
<name>A0A2A6E2G2_9BACL</name>
<dbReference type="InterPro" id="IPR013736">
    <property type="entry name" value="Xaa-Pro_dipept_C"/>
</dbReference>
<feature type="region of interest" description="Disordered" evidence="2">
    <location>
        <begin position="365"/>
        <end position="393"/>
    </location>
</feature>
<dbReference type="InterPro" id="IPR050585">
    <property type="entry name" value="Xaa-Pro_dipeptidyl-ppase/CocE"/>
</dbReference>
<dbReference type="PANTHER" id="PTHR43056:SF10">
    <property type="entry name" value="COCE_NOND FAMILY, PUTATIVE (AFU_ORTHOLOGUE AFUA_7G00600)-RELATED"/>
    <property type="match status" value="1"/>
</dbReference>
<proteinExistence type="predicted"/>
<dbReference type="Gene3D" id="3.40.50.1820">
    <property type="entry name" value="alpha/beta hydrolase"/>
    <property type="match status" value="1"/>
</dbReference>
<dbReference type="Pfam" id="PF02129">
    <property type="entry name" value="Peptidase_S15"/>
    <property type="match status" value="1"/>
</dbReference>
<keyword evidence="1" id="KW-0378">Hydrolase</keyword>
<accession>A0A2A6E2G2</accession>
<comment type="caution">
    <text evidence="4">The sequence shown here is derived from an EMBL/GenBank/DDBJ whole genome shotgun (WGS) entry which is preliminary data.</text>
</comment>
<dbReference type="InterPro" id="IPR000383">
    <property type="entry name" value="Xaa-Pro-like_dom"/>
</dbReference>
<dbReference type="Pfam" id="PF08530">
    <property type="entry name" value="PepX_C"/>
    <property type="match status" value="1"/>
</dbReference>
<protein>
    <recommendedName>
        <fullName evidence="3">Xaa-Pro dipeptidyl-peptidase C-terminal domain-containing protein</fullName>
    </recommendedName>
</protein>
<evidence type="ECO:0000313" key="4">
    <source>
        <dbReference type="EMBL" id="PDO10999.1"/>
    </source>
</evidence>
<gene>
    <name evidence="4" type="ORF">BLM47_04020</name>
</gene>
<organism evidence="4 5">
    <name type="scientific">Candidatus Reconcilbacillus cellulovorans</name>
    <dbReference type="NCBI Taxonomy" id="1906605"/>
    <lineage>
        <taxon>Bacteria</taxon>
        <taxon>Bacillati</taxon>
        <taxon>Bacillota</taxon>
        <taxon>Bacilli</taxon>
        <taxon>Bacillales</taxon>
        <taxon>Paenibacillaceae</taxon>
        <taxon>Candidatus Reconcilbacillus</taxon>
    </lineage>
</organism>
<evidence type="ECO:0000256" key="2">
    <source>
        <dbReference type="SAM" id="MobiDB-lite"/>
    </source>
</evidence>
<dbReference type="InterPro" id="IPR005674">
    <property type="entry name" value="CocE/Ser_esterase"/>
</dbReference>
<dbReference type="Gene3D" id="2.60.120.260">
    <property type="entry name" value="Galactose-binding domain-like"/>
    <property type="match status" value="1"/>
</dbReference>
<evidence type="ECO:0000259" key="3">
    <source>
        <dbReference type="SMART" id="SM00939"/>
    </source>
</evidence>
<evidence type="ECO:0000313" key="5">
    <source>
        <dbReference type="Proteomes" id="UP000243688"/>
    </source>
</evidence>
<dbReference type="Gene3D" id="1.10.3020.10">
    <property type="entry name" value="alpha-amino acid ester hydrolase ( Helical cap domain)"/>
    <property type="match status" value="1"/>
</dbReference>
<dbReference type="AlphaFoldDB" id="A0A2A6E2G2"/>